<evidence type="ECO:0000256" key="2">
    <source>
        <dbReference type="SAM" id="MobiDB-lite"/>
    </source>
</evidence>
<feature type="compositionally biased region" description="Acidic residues" evidence="2">
    <location>
        <begin position="1"/>
        <end position="13"/>
    </location>
</feature>
<feature type="region of interest" description="Disordered" evidence="2">
    <location>
        <begin position="366"/>
        <end position="392"/>
    </location>
</feature>
<feature type="compositionally biased region" description="Acidic residues" evidence="2">
    <location>
        <begin position="21"/>
        <end position="47"/>
    </location>
</feature>
<sequence>NEEGSVDDQLEEGIELKIADVDNDVDTDDYNDDDDNVDDEEDEDDIEEKLNINVQNKLKNLFNKAKKKIGKSRLQHVQSNYDGEEEEDIDDEEKQNIEKKKQKHQKKEKKRIQDEQDNPDMQYYKDLQIIQPLIHYEDLKYGIDDKRIYKRLKQIRTLDQQRLYSSINNSNDDTNQNIDQVDDDDLITTIDFSSNSLLVDITKGFSFPVSPYIQLPPYQVIQQYYTTKLPPPLNECLLLNEFYNNGQGDQQRNNNQSKKKQKIGLMQQIPNEIISISFVNRVSFANVDSSFFDPKIYYGGHPAIICEFYAPIIQNENTSDTPVLVQESVQKWKMLTNGIDDEQQSSERQQANYSVQKFFNDLETGSVSSLINTPPSDTPKSTKKSSLGSKLDTARELSSQRKQLTAIKKDKAQLSQFLILKGVAIVLLADRRQFLSCQQIPINSWDINDYPPIRIDVKIYPIKGVELKTIKEMKNREASDVIDEFGEEEEDELEVARMENEQAKQGDTHVYDARSKLTKHEKQRLEKEKMEQKQMKKNQKMLNQIDTTNSDESISRDQQNISEDSIPSIQSELGNINEDDLDEYEKELYLKRIQQNSKKRAQLNISDFSEKFESIKQKIHKTGEKITAKIIANQNIEKKILGNYTIDEILWFGKHQQYDNTQQMDQDEEESADELVFNEWSQQSFKKKKKKKKIMEQYEQENKEILSDIQREIEEIEQKKQQDDENNPEQELLNELQDQLVVLYEEQKKQIEDVEKELLKQEKEKQDELKDKENQQADLQLKQLYYMNIDQEREDMTNNDINVLMEDIPQDEDINWMGLNDTSNRSRSHKDNNQNNSDTQRHSISQRIQQSQKFYYGQNQLDLYPPPDERKPEFIRAPLQQFPFLLVHQSGTIHLYNINENINT</sequence>
<organism evidence="3 4">
    <name type="scientific">Streblomastix strix</name>
    <dbReference type="NCBI Taxonomy" id="222440"/>
    <lineage>
        <taxon>Eukaryota</taxon>
        <taxon>Metamonada</taxon>
        <taxon>Preaxostyla</taxon>
        <taxon>Oxymonadida</taxon>
        <taxon>Streblomastigidae</taxon>
        <taxon>Streblomastix</taxon>
    </lineage>
</organism>
<evidence type="ECO:0000313" key="4">
    <source>
        <dbReference type="Proteomes" id="UP000324800"/>
    </source>
</evidence>
<comment type="caution">
    <text evidence="3">The sequence shown here is derived from an EMBL/GenBank/DDBJ whole genome shotgun (WGS) entry which is preliminary data.</text>
</comment>
<feature type="coiled-coil region" evidence="1">
    <location>
        <begin position="688"/>
        <end position="782"/>
    </location>
</feature>
<proteinExistence type="predicted"/>
<feature type="compositionally biased region" description="Acidic residues" evidence="2">
    <location>
        <begin position="82"/>
        <end position="93"/>
    </location>
</feature>
<keyword evidence="1" id="KW-0175">Coiled coil</keyword>
<dbReference type="AlphaFoldDB" id="A0A5J4VI53"/>
<dbReference type="Proteomes" id="UP000324800">
    <property type="component" value="Unassembled WGS sequence"/>
</dbReference>
<feature type="compositionally biased region" description="Basic residues" evidence="2">
    <location>
        <begin position="100"/>
        <end position="110"/>
    </location>
</feature>
<gene>
    <name evidence="3" type="ORF">EZS28_022454</name>
</gene>
<evidence type="ECO:0000313" key="3">
    <source>
        <dbReference type="EMBL" id="KAA6382019.1"/>
    </source>
</evidence>
<feature type="compositionally biased region" description="Low complexity" evidence="2">
    <location>
        <begin position="373"/>
        <end position="391"/>
    </location>
</feature>
<feature type="region of interest" description="Disordered" evidence="2">
    <location>
        <begin position="1"/>
        <end position="51"/>
    </location>
</feature>
<dbReference type="EMBL" id="SNRW01007004">
    <property type="protein sequence ID" value="KAA6382019.1"/>
    <property type="molecule type" value="Genomic_DNA"/>
</dbReference>
<name>A0A5J4VI53_9EUKA</name>
<feature type="compositionally biased region" description="Basic and acidic residues" evidence="2">
    <location>
        <begin position="517"/>
        <end position="534"/>
    </location>
</feature>
<reference evidence="3 4" key="1">
    <citation type="submission" date="2019-03" db="EMBL/GenBank/DDBJ databases">
        <title>Single cell metagenomics reveals metabolic interactions within the superorganism composed of flagellate Streblomastix strix and complex community of Bacteroidetes bacteria on its surface.</title>
        <authorList>
            <person name="Treitli S.C."/>
            <person name="Kolisko M."/>
            <person name="Husnik F."/>
            <person name="Keeling P."/>
            <person name="Hampl V."/>
        </authorList>
    </citation>
    <scope>NUCLEOTIDE SEQUENCE [LARGE SCALE GENOMIC DNA]</scope>
    <source>
        <strain evidence="3">ST1C</strain>
    </source>
</reference>
<evidence type="ECO:0000256" key="1">
    <source>
        <dbReference type="SAM" id="Coils"/>
    </source>
</evidence>
<feature type="region of interest" description="Disordered" evidence="2">
    <location>
        <begin position="814"/>
        <end position="847"/>
    </location>
</feature>
<protein>
    <submittedName>
        <fullName evidence="3">Uncharacterized protein</fullName>
    </submittedName>
</protein>
<accession>A0A5J4VI53</accession>
<feature type="non-terminal residue" evidence="3">
    <location>
        <position position="1"/>
    </location>
</feature>
<feature type="region of interest" description="Disordered" evidence="2">
    <location>
        <begin position="72"/>
        <end position="119"/>
    </location>
</feature>
<feature type="compositionally biased region" description="Polar residues" evidence="2">
    <location>
        <begin position="545"/>
        <end position="568"/>
    </location>
</feature>
<feature type="region of interest" description="Disordered" evidence="2">
    <location>
        <begin position="517"/>
        <end position="568"/>
    </location>
</feature>